<feature type="transmembrane region" description="Helical" evidence="7">
    <location>
        <begin position="27"/>
        <end position="45"/>
    </location>
</feature>
<dbReference type="Pfam" id="PF01790">
    <property type="entry name" value="LGT"/>
    <property type="match status" value="1"/>
</dbReference>
<keyword evidence="3 7" id="KW-0808">Transferase</keyword>
<feature type="transmembrane region" description="Helical" evidence="7">
    <location>
        <begin position="255"/>
        <end position="274"/>
    </location>
</feature>
<evidence type="ECO:0000256" key="3">
    <source>
        <dbReference type="ARBA" id="ARBA00022679"/>
    </source>
</evidence>
<evidence type="ECO:0000313" key="10">
    <source>
        <dbReference type="Proteomes" id="UP000647860"/>
    </source>
</evidence>
<dbReference type="EMBL" id="BOPA01000003">
    <property type="protein sequence ID" value="GIJ13749.1"/>
    <property type="molecule type" value="Genomic_DNA"/>
</dbReference>
<feature type="compositionally biased region" description="Basic and acidic residues" evidence="8">
    <location>
        <begin position="324"/>
        <end position="341"/>
    </location>
</feature>
<evidence type="ECO:0000313" key="9">
    <source>
        <dbReference type="EMBL" id="GIJ13749.1"/>
    </source>
</evidence>
<name>A0ABQ4I784_9ACTN</name>
<dbReference type="PANTHER" id="PTHR30589">
    <property type="entry name" value="PROLIPOPROTEIN DIACYLGLYCERYL TRANSFERASE"/>
    <property type="match status" value="1"/>
</dbReference>
<comment type="subcellular location">
    <subcellularLocation>
        <location evidence="7">Cell membrane</location>
        <topology evidence="7">Multi-pass membrane protein</topology>
    </subcellularLocation>
</comment>
<feature type="transmembrane region" description="Helical" evidence="7">
    <location>
        <begin position="57"/>
        <end position="77"/>
    </location>
</feature>
<feature type="region of interest" description="Disordered" evidence="8">
    <location>
        <begin position="324"/>
        <end position="423"/>
    </location>
</feature>
<accession>A0ABQ4I784</accession>
<reference evidence="9 10" key="1">
    <citation type="submission" date="2021-01" db="EMBL/GenBank/DDBJ databases">
        <title>Whole genome shotgun sequence of Verrucosispora gifhornensis NBRC 16317.</title>
        <authorList>
            <person name="Komaki H."/>
            <person name="Tamura T."/>
        </authorList>
    </citation>
    <scope>NUCLEOTIDE SEQUENCE [LARGE SCALE GENOMIC DNA]</scope>
    <source>
        <strain evidence="9 10">NBRC 16317</strain>
    </source>
</reference>
<proteinExistence type="inferred from homology"/>
<organism evidence="9 10">
    <name type="scientific">Micromonospora gifhornensis</name>
    <dbReference type="NCBI Taxonomy" id="84594"/>
    <lineage>
        <taxon>Bacteria</taxon>
        <taxon>Bacillati</taxon>
        <taxon>Actinomycetota</taxon>
        <taxon>Actinomycetes</taxon>
        <taxon>Micromonosporales</taxon>
        <taxon>Micromonosporaceae</taxon>
        <taxon>Micromonospora</taxon>
    </lineage>
</organism>
<keyword evidence="2 7" id="KW-1003">Cell membrane</keyword>
<dbReference type="NCBIfam" id="TIGR00544">
    <property type="entry name" value="lgt"/>
    <property type="match status" value="1"/>
</dbReference>
<comment type="pathway">
    <text evidence="7">Protein modification; lipoprotein biosynthesis (diacylglyceryl transfer).</text>
</comment>
<protein>
    <recommendedName>
        <fullName evidence="7">Phosphatidylglycerol--prolipoprotein diacylglyceryl transferase</fullName>
        <ecNumber evidence="7">2.5.1.145</ecNumber>
    </recommendedName>
</protein>
<keyword evidence="6 7" id="KW-0472">Membrane</keyword>
<evidence type="ECO:0000256" key="1">
    <source>
        <dbReference type="ARBA" id="ARBA00007150"/>
    </source>
</evidence>
<feature type="transmembrane region" description="Helical" evidence="7">
    <location>
        <begin position="195"/>
        <end position="213"/>
    </location>
</feature>
<keyword evidence="4 7" id="KW-0812">Transmembrane</keyword>
<comment type="similarity">
    <text evidence="1 7">Belongs to the Lgt family.</text>
</comment>
<dbReference type="EC" id="2.5.1.145" evidence="7"/>
<evidence type="ECO:0000256" key="7">
    <source>
        <dbReference type="HAMAP-Rule" id="MF_01147"/>
    </source>
</evidence>
<evidence type="ECO:0000256" key="6">
    <source>
        <dbReference type="ARBA" id="ARBA00023136"/>
    </source>
</evidence>
<dbReference type="PROSITE" id="PS01311">
    <property type="entry name" value="LGT"/>
    <property type="match status" value="1"/>
</dbReference>
<sequence length="423" mass="43988">MSLASPTYLAAIPSPSTAVWHLGPIPLRAYALCIIAGIVVACWVTDRRLRQRGVAPGAVLDIALWAVPAGIIGARIYHVITSPAAYFGTGGDPIKVFYIHEGGLGIWGAVAGGAVGAWLAARQLGIPFAVVADALAPGLPLAQAVGRLGNWFNNELYGSRTDLPWGLEIHRMDGGQALRDEAGRPILEEGLYHPTFAYEALWNVGVAALVFFLDRKLRLGRGRAFALYVMGYTAGRFWIEMMRTDEANTILGVRLNVWTAALVFLGALAYFLLVRGPRQYLIPIGASAATSTAASDVSQVDLSARQAGEQPAAPDGYRVVSEEQFRHWQETGEAPPEHTGTDDPATGTTGASVTGTTTGVAGTGTTATGASGTGTTASGDAVTGESVTAAGRSDDAATAEERPGDAATDGGAAASARPAERDS</sequence>
<dbReference type="InterPro" id="IPR001640">
    <property type="entry name" value="Lgt"/>
</dbReference>
<dbReference type="Proteomes" id="UP000647860">
    <property type="component" value="Unassembled WGS sequence"/>
</dbReference>
<feature type="compositionally biased region" description="Low complexity" evidence="8">
    <location>
        <begin position="342"/>
        <end position="384"/>
    </location>
</feature>
<comment type="caution">
    <text evidence="9">The sequence shown here is derived from an EMBL/GenBank/DDBJ whole genome shotgun (WGS) entry which is preliminary data.</text>
</comment>
<dbReference type="HAMAP" id="MF_01147">
    <property type="entry name" value="Lgt"/>
    <property type="match status" value="1"/>
</dbReference>
<dbReference type="RefSeq" id="WP_204289981.1">
    <property type="nucleotide sequence ID" value="NZ_BAAAGZ010000075.1"/>
</dbReference>
<evidence type="ECO:0000256" key="5">
    <source>
        <dbReference type="ARBA" id="ARBA00022989"/>
    </source>
</evidence>
<feature type="transmembrane region" description="Helical" evidence="7">
    <location>
        <begin position="126"/>
        <end position="146"/>
    </location>
</feature>
<gene>
    <name evidence="7" type="primary">lgt</name>
    <name evidence="9" type="ORF">Vgi01_04330</name>
</gene>
<keyword evidence="10" id="KW-1185">Reference proteome</keyword>
<comment type="function">
    <text evidence="7">Catalyzes the transfer of the diacylglyceryl group from phosphatidylglycerol to the sulfhydryl group of the N-terminal cysteine of a prolipoprotein, the first step in the formation of mature lipoproteins.</text>
</comment>
<evidence type="ECO:0000256" key="2">
    <source>
        <dbReference type="ARBA" id="ARBA00022475"/>
    </source>
</evidence>
<evidence type="ECO:0000256" key="8">
    <source>
        <dbReference type="SAM" id="MobiDB-lite"/>
    </source>
</evidence>
<feature type="compositionally biased region" description="Low complexity" evidence="8">
    <location>
        <begin position="405"/>
        <end position="417"/>
    </location>
</feature>
<dbReference type="PANTHER" id="PTHR30589:SF0">
    <property type="entry name" value="PHOSPHATIDYLGLYCEROL--PROLIPOPROTEIN DIACYLGLYCERYL TRANSFERASE"/>
    <property type="match status" value="1"/>
</dbReference>
<evidence type="ECO:0000256" key="4">
    <source>
        <dbReference type="ARBA" id="ARBA00022692"/>
    </source>
</evidence>
<feature type="compositionally biased region" description="Basic and acidic residues" evidence="8">
    <location>
        <begin position="392"/>
        <end position="404"/>
    </location>
</feature>
<feature type="transmembrane region" description="Helical" evidence="7">
    <location>
        <begin position="97"/>
        <end position="119"/>
    </location>
</feature>
<feature type="binding site" evidence="7">
    <location>
        <position position="147"/>
    </location>
    <ligand>
        <name>a 1,2-diacyl-sn-glycero-3-phospho-(1'-sn-glycerol)</name>
        <dbReference type="ChEBI" id="CHEBI:64716"/>
    </ligand>
</feature>
<keyword evidence="5 7" id="KW-1133">Transmembrane helix</keyword>
<comment type="catalytic activity">
    <reaction evidence="7">
        <text>L-cysteinyl-[prolipoprotein] + a 1,2-diacyl-sn-glycero-3-phospho-(1'-sn-glycerol) = an S-1,2-diacyl-sn-glyceryl-L-cysteinyl-[prolipoprotein] + sn-glycerol 1-phosphate + H(+)</text>
        <dbReference type="Rhea" id="RHEA:56712"/>
        <dbReference type="Rhea" id="RHEA-COMP:14679"/>
        <dbReference type="Rhea" id="RHEA-COMP:14680"/>
        <dbReference type="ChEBI" id="CHEBI:15378"/>
        <dbReference type="ChEBI" id="CHEBI:29950"/>
        <dbReference type="ChEBI" id="CHEBI:57685"/>
        <dbReference type="ChEBI" id="CHEBI:64716"/>
        <dbReference type="ChEBI" id="CHEBI:140658"/>
        <dbReference type="EC" id="2.5.1.145"/>
    </reaction>
</comment>